<dbReference type="InterPro" id="IPR015917">
    <property type="entry name" value="Pept_C14A"/>
</dbReference>
<keyword evidence="10" id="KW-1185">Reference proteome</keyword>
<dbReference type="Gene3D" id="2.60.220.30">
    <property type="match status" value="1"/>
</dbReference>
<dbReference type="PROSITE" id="PS50208">
    <property type="entry name" value="CASPASE_P20"/>
    <property type="match status" value="1"/>
</dbReference>
<dbReference type="InterPro" id="IPR029030">
    <property type="entry name" value="Caspase-like_dom_sf"/>
</dbReference>
<evidence type="ECO:0000256" key="2">
    <source>
        <dbReference type="ARBA" id="ARBA00022670"/>
    </source>
</evidence>
<dbReference type="InterPro" id="IPR001309">
    <property type="entry name" value="Pept_C14_p20"/>
</dbReference>
<organism evidence="9 10">
    <name type="scientific">Clavelina lepadiformis</name>
    <name type="common">Light-bulb sea squirt</name>
    <name type="synonym">Ascidia lepadiformis</name>
    <dbReference type="NCBI Taxonomy" id="159417"/>
    <lineage>
        <taxon>Eukaryota</taxon>
        <taxon>Metazoa</taxon>
        <taxon>Chordata</taxon>
        <taxon>Tunicata</taxon>
        <taxon>Ascidiacea</taxon>
        <taxon>Aplousobranchia</taxon>
        <taxon>Clavelinidae</taxon>
        <taxon>Clavelina</taxon>
    </lineage>
</organism>
<dbReference type="InterPro" id="IPR000906">
    <property type="entry name" value="ZU5_dom"/>
</dbReference>
<protein>
    <recommendedName>
        <fullName evidence="11">Caspase family p20 domain-containing protein</fullName>
    </recommendedName>
</protein>
<feature type="region of interest" description="Disordered" evidence="6">
    <location>
        <begin position="366"/>
        <end position="387"/>
    </location>
</feature>
<dbReference type="PANTHER" id="PTHR47901:SF8">
    <property type="entry name" value="CASPASE-3"/>
    <property type="match status" value="1"/>
</dbReference>
<dbReference type="InterPro" id="IPR002398">
    <property type="entry name" value="Pept_C14"/>
</dbReference>
<feature type="domain" description="Caspase family p20" evidence="8">
    <location>
        <begin position="225"/>
        <end position="331"/>
    </location>
</feature>
<accession>A0ABP0G9B1</accession>
<dbReference type="Gene3D" id="3.40.50.1460">
    <property type="match status" value="2"/>
</dbReference>
<evidence type="ECO:0000313" key="9">
    <source>
        <dbReference type="EMBL" id="CAK8686700.1"/>
    </source>
</evidence>
<dbReference type="PANTHER" id="PTHR47901">
    <property type="entry name" value="CASPASE RECRUITMENT DOMAIN-CONTAINING PROTEIN 18"/>
    <property type="match status" value="1"/>
</dbReference>
<evidence type="ECO:0000259" key="7">
    <source>
        <dbReference type="PROSITE" id="PS50207"/>
    </source>
</evidence>
<gene>
    <name evidence="9" type="ORF">CVLEPA_LOCUS18625</name>
</gene>
<dbReference type="Pfam" id="PF00656">
    <property type="entry name" value="Peptidase_C14"/>
    <property type="match status" value="2"/>
</dbReference>
<evidence type="ECO:0000313" key="10">
    <source>
        <dbReference type="Proteomes" id="UP001642483"/>
    </source>
</evidence>
<dbReference type="EMBL" id="CAWYQH010000103">
    <property type="protein sequence ID" value="CAK8686700.1"/>
    <property type="molecule type" value="Genomic_DNA"/>
</dbReference>
<dbReference type="InterPro" id="IPR002138">
    <property type="entry name" value="Pept_C14_p10"/>
</dbReference>
<keyword evidence="3" id="KW-0053">Apoptosis</keyword>
<feature type="compositionally biased region" description="Basic and acidic residues" evidence="6">
    <location>
        <begin position="377"/>
        <end position="386"/>
    </location>
</feature>
<evidence type="ECO:0000256" key="4">
    <source>
        <dbReference type="ARBA" id="ARBA00022801"/>
    </source>
</evidence>
<comment type="similarity">
    <text evidence="1 5">Belongs to the peptidase C14A family.</text>
</comment>
<evidence type="ECO:0000259" key="8">
    <source>
        <dbReference type="PROSITE" id="PS50208"/>
    </source>
</evidence>
<dbReference type="InterPro" id="IPR011600">
    <property type="entry name" value="Pept_C14_caspase"/>
</dbReference>
<dbReference type="SUPFAM" id="SSF52129">
    <property type="entry name" value="Caspase-like"/>
    <property type="match status" value="1"/>
</dbReference>
<evidence type="ECO:0000256" key="6">
    <source>
        <dbReference type="SAM" id="MobiDB-lite"/>
    </source>
</evidence>
<reference evidence="9 10" key="1">
    <citation type="submission" date="2024-02" db="EMBL/GenBank/DDBJ databases">
        <authorList>
            <person name="Daric V."/>
            <person name="Darras S."/>
        </authorList>
    </citation>
    <scope>NUCLEOTIDE SEQUENCE [LARGE SCALE GENOMIC DNA]</scope>
</reference>
<name>A0ABP0G9B1_CLALP</name>
<dbReference type="Pfam" id="PF00791">
    <property type="entry name" value="ZU5"/>
    <property type="match status" value="1"/>
</dbReference>
<evidence type="ECO:0008006" key="11">
    <source>
        <dbReference type="Google" id="ProtNLM"/>
    </source>
</evidence>
<comment type="caution">
    <text evidence="9">The sequence shown here is derived from an EMBL/GenBank/DDBJ whole genome shotgun (WGS) entry which is preliminary data.</text>
</comment>
<dbReference type="Proteomes" id="UP001642483">
    <property type="component" value="Unassembled WGS sequence"/>
</dbReference>
<proteinExistence type="inferred from homology"/>
<dbReference type="PROSITE" id="PS50207">
    <property type="entry name" value="CASPASE_P10"/>
    <property type="match status" value="1"/>
</dbReference>
<sequence>MNPYTPLQTSTIIGDWASTVKLGGCEIKFPPGAVDKCAMVAFTLTYSDKDDDRDSEEVTVTPILTCLPDMHFKKPVIMTLPSCYNSFEDDMPVTIMTDKGKTWTELCEEKCTDNWVTFETESFSRKDEDLKLTFQCENAKVESRVMFSKEIFRKNPVILIEFKFIKNNDLDFGAVTFKVKNENIDDTIEKIKALKVEELNVLHAIRKHYDDHIGNEEIYQIRLKPKGRALILSNAKFSRRSPDGEAEAKFIAKSNEECSLMRKLFEGLGCEVNVQRNKSAEEMLEVVQRFVTRSDHSNYSILFVMTHGAKSLRIGTEEADMLIAHCTTEGFPAFRGWFTHAIVWCFSQHAKDTEIMPLLGKVRKHVSQRTSKSSSRPKLDGKKQCPRDNTGLLKDLYFFPGISPDRHDNKDSLHTTICF</sequence>
<evidence type="ECO:0000256" key="1">
    <source>
        <dbReference type="ARBA" id="ARBA00010134"/>
    </source>
</evidence>
<dbReference type="SMART" id="SM00115">
    <property type="entry name" value="CASc"/>
    <property type="match status" value="1"/>
</dbReference>
<evidence type="ECO:0000256" key="5">
    <source>
        <dbReference type="RuleBase" id="RU003971"/>
    </source>
</evidence>
<keyword evidence="4" id="KW-0378">Hydrolase</keyword>
<keyword evidence="2" id="KW-0645">Protease</keyword>
<feature type="domain" description="Caspase family p10" evidence="7">
    <location>
        <begin position="318"/>
        <end position="400"/>
    </location>
</feature>
<evidence type="ECO:0000256" key="3">
    <source>
        <dbReference type="ARBA" id="ARBA00022703"/>
    </source>
</evidence>